<feature type="signal peptide" evidence="2">
    <location>
        <begin position="1"/>
        <end position="25"/>
    </location>
</feature>
<feature type="chain" id="PRO_5041997655" evidence="2">
    <location>
        <begin position="26"/>
        <end position="89"/>
    </location>
</feature>
<keyword evidence="2" id="KW-0732">Signal</keyword>
<accession>A0AAE4V6L2</accession>
<dbReference type="AlphaFoldDB" id="A0AAE4V6L2"/>
<dbReference type="RefSeq" id="WP_317721501.1">
    <property type="nucleotide sequence ID" value="NZ_JAWLVK010000001.1"/>
</dbReference>
<evidence type="ECO:0000256" key="1">
    <source>
        <dbReference type="SAM" id="MobiDB-lite"/>
    </source>
</evidence>
<feature type="region of interest" description="Disordered" evidence="1">
    <location>
        <begin position="33"/>
        <end position="62"/>
    </location>
</feature>
<comment type="caution">
    <text evidence="3">The sequence shown here is derived from an EMBL/GenBank/DDBJ whole genome shotgun (WGS) entry which is preliminary data.</text>
</comment>
<organism evidence="3 4">
    <name type="scientific">Mycolicibacterium fortuitum</name>
    <name type="common">Mycobacterium fortuitum</name>
    <dbReference type="NCBI Taxonomy" id="1766"/>
    <lineage>
        <taxon>Bacteria</taxon>
        <taxon>Bacillati</taxon>
        <taxon>Actinomycetota</taxon>
        <taxon>Actinomycetes</taxon>
        <taxon>Mycobacteriales</taxon>
        <taxon>Mycobacteriaceae</taxon>
        <taxon>Mycolicibacterium</taxon>
    </lineage>
</organism>
<dbReference type="EMBL" id="JAWLVV010000001">
    <property type="protein sequence ID" value="MDV7288769.1"/>
    <property type="molecule type" value="Genomic_DNA"/>
</dbReference>
<evidence type="ECO:0000313" key="3">
    <source>
        <dbReference type="EMBL" id="MDV7288769.1"/>
    </source>
</evidence>
<protein>
    <submittedName>
        <fullName evidence="3">Uncharacterized protein</fullName>
    </submittedName>
</protein>
<evidence type="ECO:0000313" key="4">
    <source>
        <dbReference type="Proteomes" id="UP001186041"/>
    </source>
</evidence>
<gene>
    <name evidence="3" type="ORF">R4485_01155</name>
</gene>
<sequence length="89" mass="9047">MLRTALAASAAVIALGLVGAPAAQAAPRICASNCSGTNSGSGGTTSTVRGPNKPPDVSQHPRAIAVHRVADPISKRIIDKLKKISSHFH</sequence>
<evidence type="ECO:0000256" key="2">
    <source>
        <dbReference type="SAM" id="SignalP"/>
    </source>
</evidence>
<name>A0AAE4V6L2_MYCFO</name>
<reference evidence="3" key="1">
    <citation type="submission" date="2023-10" db="EMBL/GenBank/DDBJ databases">
        <title>Mycolicibacterium fortuitum clinical isolates causing pulmonary infections in humans.</title>
        <authorList>
            <person name="Mejia-Ponce P.M."/>
            <person name="Zenteno-Cuevas R."/>
            <person name="Licona-Cassani C."/>
        </authorList>
    </citation>
    <scope>NUCLEOTIDE SEQUENCE</scope>
    <source>
        <strain evidence="3">M8</strain>
    </source>
</reference>
<proteinExistence type="predicted"/>
<dbReference type="Proteomes" id="UP001186041">
    <property type="component" value="Unassembled WGS sequence"/>
</dbReference>